<evidence type="ECO:0000256" key="1">
    <source>
        <dbReference type="SAM" id="SignalP"/>
    </source>
</evidence>
<protein>
    <recommendedName>
        <fullName evidence="4">Secreted protein</fullName>
    </recommendedName>
</protein>
<evidence type="ECO:0000313" key="3">
    <source>
        <dbReference type="Proteomes" id="UP001064879"/>
    </source>
</evidence>
<feature type="chain" id="PRO_5046250507" description="Secreted protein" evidence="1">
    <location>
        <begin position="30"/>
        <end position="201"/>
    </location>
</feature>
<accession>A0ABY5SPJ0</accession>
<dbReference type="Proteomes" id="UP001064879">
    <property type="component" value="Chromosome"/>
</dbReference>
<keyword evidence="3" id="KW-1185">Reference proteome</keyword>
<feature type="signal peptide" evidence="1">
    <location>
        <begin position="1"/>
        <end position="29"/>
    </location>
</feature>
<gene>
    <name evidence="2" type="ORF">L1F31_17130</name>
</gene>
<proteinExistence type="predicted"/>
<reference evidence="2" key="1">
    <citation type="submission" date="2022-03" db="EMBL/GenBank/DDBJ databases">
        <title>Brevibacterium spongiae sp. nov., isolated from marine sponge.</title>
        <authorList>
            <person name="Li Z."/>
            <person name="Zhang M."/>
        </authorList>
    </citation>
    <scope>NUCLEOTIDE SEQUENCE</scope>
    <source>
        <strain evidence="2">WHS-Z9</strain>
    </source>
</reference>
<evidence type="ECO:0000313" key="2">
    <source>
        <dbReference type="EMBL" id="UVI35816.1"/>
    </source>
</evidence>
<dbReference type="EMBL" id="CP093443">
    <property type="protein sequence ID" value="UVI35816.1"/>
    <property type="molecule type" value="Genomic_DNA"/>
</dbReference>
<name>A0ABY5SPJ0_9MICO</name>
<sequence>MSLTRATTAAVTTIALMLPLSQMSQPAFGVEATGESRETVKELRVTGFDKDVAREHGYRIEQGEDGTFSSVPVTREAKDEAKALKTQSSDGGLDVQSTVSGTCGKSSLYVGTPSSKKIQIDTGYTITLDIPAHRTWGVSGSVGSGTFDEDFSGFSAKSDWSETRQVKVGDSSSGFAQLNDNSKVVLTTGVVCKDMNPSDKW</sequence>
<evidence type="ECO:0008006" key="4">
    <source>
        <dbReference type="Google" id="ProtNLM"/>
    </source>
</evidence>
<dbReference type="RefSeq" id="WP_265418432.1">
    <property type="nucleotide sequence ID" value="NZ_CP093443.1"/>
</dbReference>
<keyword evidence="1" id="KW-0732">Signal</keyword>
<organism evidence="2 3">
    <name type="scientific">Brevibacterium spongiae</name>
    <dbReference type="NCBI Taxonomy" id="2909672"/>
    <lineage>
        <taxon>Bacteria</taxon>
        <taxon>Bacillati</taxon>
        <taxon>Actinomycetota</taxon>
        <taxon>Actinomycetes</taxon>
        <taxon>Micrococcales</taxon>
        <taxon>Brevibacteriaceae</taxon>
        <taxon>Brevibacterium</taxon>
    </lineage>
</organism>